<dbReference type="GO" id="GO:0005507">
    <property type="term" value="F:copper ion binding"/>
    <property type="evidence" value="ECO:0007669"/>
    <property type="project" value="InterPro"/>
</dbReference>
<keyword evidence="10" id="KW-1185">Reference proteome</keyword>
<dbReference type="PANTHER" id="PTHR34820">
    <property type="entry name" value="INNER MEMBRANE PROTEIN YEBZ"/>
    <property type="match status" value="1"/>
</dbReference>
<keyword evidence="4" id="KW-0186">Copper</keyword>
<evidence type="ECO:0000256" key="2">
    <source>
        <dbReference type="ARBA" id="ARBA00022723"/>
    </source>
</evidence>
<feature type="chain" id="PRO_5042213304" evidence="7">
    <location>
        <begin position="23"/>
        <end position="183"/>
    </location>
</feature>
<dbReference type="AlphaFoldDB" id="A0AAE3YIA0"/>
<dbReference type="GO" id="GO:0006825">
    <property type="term" value="P:copper ion transport"/>
    <property type="evidence" value="ECO:0007669"/>
    <property type="project" value="InterPro"/>
</dbReference>
<evidence type="ECO:0000256" key="1">
    <source>
        <dbReference type="ARBA" id="ARBA00004196"/>
    </source>
</evidence>
<reference evidence="9" key="1">
    <citation type="submission" date="2023-07" db="EMBL/GenBank/DDBJ databases">
        <title>Sequencing the genomes of 1000 actinobacteria strains.</title>
        <authorList>
            <person name="Klenk H.-P."/>
        </authorList>
    </citation>
    <scope>NUCLEOTIDE SEQUENCE</scope>
    <source>
        <strain evidence="9">DSM 13988</strain>
    </source>
</reference>
<keyword evidence="3 7" id="KW-0732">Signal</keyword>
<evidence type="ECO:0000256" key="7">
    <source>
        <dbReference type="SAM" id="SignalP"/>
    </source>
</evidence>
<feature type="transmembrane region" description="Helical" evidence="6">
    <location>
        <begin position="156"/>
        <end position="177"/>
    </location>
</feature>
<dbReference type="InterPro" id="IPR007348">
    <property type="entry name" value="CopC_dom"/>
</dbReference>
<dbReference type="GO" id="GO:0005886">
    <property type="term" value="C:plasma membrane"/>
    <property type="evidence" value="ECO:0007669"/>
    <property type="project" value="TreeGrafter"/>
</dbReference>
<evidence type="ECO:0000256" key="3">
    <source>
        <dbReference type="ARBA" id="ARBA00022729"/>
    </source>
</evidence>
<dbReference type="RefSeq" id="WP_309850990.1">
    <property type="nucleotide sequence ID" value="NZ_BAAAIU010000003.1"/>
</dbReference>
<dbReference type="PANTHER" id="PTHR34820:SF4">
    <property type="entry name" value="INNER MEMBRANE PROTEIN YEBZ"/>
    <property type="match status" value="1"/>
</dbReference>
<dbReference type="InterPro" id="IPR032694">
    <property type="entry name" value="CopC/D"/>
</dbReference>
<protein>
    <submittedName>
        <fullName evidence="9">Methionine-rich copper-binding protein CopC</fullName>
    </submittedName>
</protein>
<sequence length="183" mass="19419">MRAAFRRVLLAALLLFGLTAGATVPATAHDLLVSSDPRDGQTIPASQRAFTLTYSDKIQTFGAEVILEDAKGKRRTLTPQISRDQLRLTLDEDLPLGEGTLRWRVVSSDGHPIEGIIAFTVADPGASTTATPTASSPASQPKTTAVPYQEQPGVNWPLLIVGITAVACGIAGGILGMRMRKKD</sequence>
<feature type="compositionally biased region" description="Low complexity" evidence="5">
    <location>
        <begin position="126"/>
        <end position="145"/>
    </location>
</feature>
<keyword evidence="2" id="KW-0479">Metal-binding</keyword>
<dbReference type="InterPro" id="IPR014756">
    <property type="entry name" value="Ig_E-set"/>
</dbReference>
<proteinExistence type="predicted"/>
<evidence type="ECO:0000256" key="5">
    <source>
        <dbReference type="SAM" id="MobiDB-lite"/>
    </source>
</evidence>
<dbReference type="Proteomes" id="UP001247307">
    <property type="component" value="Unassembled WGS sequence"/>
</dbReference>
<keyword evidence="6" id="KW-1133">Transmembrane helix</keyword>
<dbReference type="GO" id="GO:0042597">
    <property type="term" value="C:periplasmic space"/>
    <property type="evidence" value="ECO:0007669"/>
    <property type="project" value="InterPro"/>
</dbReference>
<gene>
    <name evidence="9" type="ORF">J2S35_001201</name>
</gene>
<evidence type="ECO:0000313" key="9">
    <source>
        <dbReference type="EMBL" id="MDR6892261.1"/>
    </source>
</evidence>
<organism evidence="9 10">
    <name type="scientific">Falsarthrobacter nasiphocae</name>
    <dbReference type="NCBI Taxonomy" id="189863"/>
    <lineage>
        <taxon>Bacteria</taxon>
        <taxon>Bacillati</taxon>
        <taxon>Actinomycetota</taxon>
        <taxon>Actinomycetes</taxon>
        <taxon>Micrococcales</taxon>
        <taxon>Micrococcaceae</taxon>
        <taxon>Falsarthrobacter</taxon>
    </lineage>
</organism>
<dbReference type="GO" id="GO:0046688">
    <property type="term" value="P:response to copper ion"/>
    <property type="evidence" value="ECO:0007669"/>
    <property type="project" value="InterPro"/>
</dbReference>
<evidence type="ECO:0000256" key="6">
    <source>
        <dbReference type="SAM" id="Phobius"/>
    </source>
</evidence>
<evidence type="ECO:0000259" key="8">
    <source>
        <dbReference type="Pfam" id="PF04234"/>
    </source>
</evidence>
<feature type="signal peptide" evidence="7">
    <location>
        <begin position="1"/>
        <end position="22"/>
    </location>
</feature>
<accession>A0AAE3YIA0</accession>
<dbReference type="SUPFAM" id="SSF81296">
    <property type="entry name" value="E set domains"/>
    <property type="match status" value="1"/>
</dbReference>
<dbReference type="InterPro" id="IPR014755">
    <property type="entry name" value="Cu-Rt/internalin_Ig-like"/>
</dbReference>
<feature type="region of interest" description="Disordered" evidence="5">
    <location>
        <begin position="126"/>
        <end position="146"/>
    </location>
</feature>
<dbReference type="EMBL" id="JAVDUI010000001">
    <property type="protein sequence ID" value="MDR6892261.1"/>
    <property type="molecule type" value="Genomic_DNA"/>
</dbReference>
<comment type="subcellular location">
    <subcellularLocation>
        <location evidence="1">Cell envelope</location>
    </subcellularLocation>
</comment>
<dbReference type="Gene3D" id="2.60.40.1220">
    <property type="match status" value="1"/>
</dbReference>
<dbReference type="GO" id="GO:0030313">
    <property type="term" value="C:cell envelope"/>
    <property type="evidence" value="ECO:0007669"/>
    <property type="project" value="UniProtKB-SubCell"/>
</dbReference>
<keyword evidence="6" id="KW-0472">Membrane</keyword>
<feature type="domain" description="CopC" evidence="8">
    <location>
        <begin position="29"/>
        <end position="121"/>
    </location>
</feature>
<comment type="caution">
    <text evidence="9">The sequence shown here is derived from an EMBL/GenBank/DDBJ whole genome shotgun (WGS) entry which is preliminary data.</text>
</comment>
<name>A0AAE3YIA0_9MICC</name>
<evidence type="ECO:0000256" key="4">
    <source>
        <dbReference type="ARBA" id="ARBA00023008"/>
    </source>
</evidence>
<keyword evidence="6" id="KW-0812">Transmembrane</keyword>
<evidence type="ECO:0000313" key="10">
    <source>
        <dbReference type="Proteomes" id="UP001247307"/>
    </source>
</evidence>
<dbReference type="Pfam" id="PF04234">
    <property type="entry name" value="CopC"/>
    <property type="match status" value="1"/>
</dbReference>